<dbReference type="InterPro" id="IPR032675">
    <property type="entry name" value="LRR_dom_sf"/>
</dbReference>
<gene>
    <name evidence="1" type="ORF">B0H16DRAFT_1521450</name>
</gene>
<name>A0AAD7JQB8_9AGAR</name>
<dbReference type="AlphaFoldDB" id="A0AAD7JQB8"/>
<proteinExistence type="predicted"/>
<evidence type="ECO:0000313" key="2">
    <source>
        <dbReference type="Proteomes" id="UP001215598"/>
    </source>
</evidence>
<organism evidence="1 2">
    <name type="scientific">Mycena metata</name>
    <dbReference type="NCBI Taxonomy" id="1033252"/>
    <lineage>
        <taxon>Eukaryota</taxon>
        <taxon>Fungi</taxon>
        <taxon>Dikarya</taxon>
        <taxon>Basidiomycota</taxon>
        <taxon>Agaricomycotina</taxon>
        <taxon>Agaricomycetes</taxon>
        <taxon>Agaricomycetidae</taxon>
        <taxon>Agaricales</taxon>
        <taxon>Marasmiineae</taxon>
        <taxon>Mycenaceae</taxon>
        <taxon>Mycena</taxon>
    </lineage>
</organism>
<evidence type="ECO:0000313" key="1">
    <source>
        <dbReference type="EMBL" id="KAJ7767245.1"/>
    </source>
</evidence>
<evidence type="ECO:0008006" key="3">
    <source>
        <dbReference type="Google" id="ProtNLM"/>
    </source>
</evidence>
<reference evidence="1" key="1">
    <citation type="submission" date="2023-03" db="EMBL/GenBank/DDBJ databases">
        <title>Massive genome expansion in bonnet fungi (Mycena s.s.) driven by repeated elements and novel gene families across ecological guilds.</title>
        <authorList>
            <consortium name="Lawrence Berkeley National Laboratory"/>
            <person name="Harder C.B."/>
            <person name="Miyauchi S."/>
            <person name="Viragh M."/>
            <person name="Kuo A."/>
            <person name="Thoen E."/>
            <person name="Andreopoulos B."/>
            <person name="Lu D."/>
            <person name="Skrede I."/>
            <person name="Drula E."/>
            <person name="Henrissat B."/>
            <person name="Morin E."/>
            <person name="Kohler A."/>
            <person name="Barry K."/>
            <person name="LaButti K."/>
            <person name="Morin E."/>
            <person name="Salamov A."/>
            <person name="Lipzen A."/>
            <person name="Mereny Z."/>
            <person name="Hegedus B."/>
            <person name="Baldrian P."/>
            <person name="Stursova M."/>
            <person name="Weitz H."/>
            <person name="Taylor A."/>
            <person name="Grigoriev I.V."/>
            <person name="Nagy L.G."/>
            <person name="Martin F."/>
            <person name="Kauserud H."/>
        </authorList>
    </citation>
    <scope>NUCLEOTIDE SEQUENCE</scope>
    <source>
        <strain evidence="1">CBHHK182m</strain>
    </source>
</reference>
<dbReference type="EMBL" id="JARKIB010000022">
    <property type="protein sequence ID" value="KAJ7767245.1"/>
    <property type="molecule type" value="Genomic_DNA"/>
</dbReference>
<comment type="caution">
    <text evidence="1">The sequence shown here is derived from an EMBL/GenBank/DDBJ whole genome shotgun (WGS) entry which is preliminary data.</text>
</comment>
<sequence>MTLLGPWSRPPISRRWSCEAAASVFRLGCRFQLSFKWILWVLAKGTFPSITTLECTNFDNFGWRFLLDLNILPQLTELTITGPIHHIGHIPALLDRLTSLVTLDIASAKIHYFAQLLADPHRCPALRRLRVCREDLTYLTTYVVMRAVDSASAFSCLMYFPSISHVYNTNILVFMSSCLGLWI</sequence>
<dbReference type="Proteomes" id="UP001215598">
    <property type="component" value="Unassembled WGS sequence"/>
</dbReference>
<dbReference type="Gene3D" id="3.80.10.10">
    <property type="entry name" value="Ribonuclease Inhibitor"/>
    <property type="match status" value="1"/>
</dbReference>
<protein>
    <recommendedName>
        <fullName evidence="3">F-box domain-containing protein</fullName>
    </recommendedName>
</protein>
<accession>A0AAD7JQB8</accession>
<dbReference type="SUPFAM" id="SSF52047">
    <property type="entry name" value="RNI-like"/>
    <property type="match status" value="1"/>
</dbReference>
<keyword evidence="2" id="KW-1185">Reference proteome</keyword>